<gene>
    <name evidence="2" type="ORF">FLAPJACK_207</name>
</gene>
<protein>
    <submittedName>
        <fullName evidence="2">Uncharacterized protein</fullName>
    </submittedName>
</protein>
<evidence type="ECO:0000313" key="3">
    <source>
        <dbReference type="Proteomes" id="UP000222741"/>
    </source>
</evidence>
<feature type="transmembrane region" description="Helical" evidence="1">
    <location>
        <begin position="45"/>
        <end position="64"/>
    </location>
</feature>
<accession>A0A1X9SG66</accession>
<feature type="transmembrane region" description="Helical" evidence="1">
    <location>
        <begin position="7"/>
        <end position="25"/>
    </location>
</feature>
<sequence>MIRTANLLTIFFLSLWTYFCLTGFYHTEFGVLSSSTEFKDVGRFVGIMGIGQLLVLGFNLYELWKERYND</sequence>
<dbReference type="Proteomes" id="UP000222741">
    <property type="component" value="Segment"/>
</dbReference>
<keyword evidence="1" id="KW-0472">Membrane</keyword>
<name>A0A1X9SG66_9CAUD</name>
<dbReference type="EMBL" id="KY888882">
    <property type="protein sequence ID" value="ARQ95132.1"/>
    <property type="molecule type" value="Genomic_DNA"/>
</dbReference>
<evidence type="ECO:0000313" key="2">
    <source>
        <dbReference type="EMBL" id="ARQ95132.1"/>
    </source>
</evidence>
<keyword evidence="1" id="KW-0812">Transmembrane</keyword>
<evidence type="ECO:0000256" key="1">
    <source>
        <dbReference type="SAM" id="Phobius"/>
    </source>
</evidence>
<proteinExistence type="predicted"/>
<keyword evidence="1" id="KW-1133">Transmembrane helix</keyword>
<reference evidence="3" key="1">
    <citation type="submission" date="2017-04" db="EMBL/GenBank/DDBJ databases">
        <authorList>
            <person name="Abille Z."/>
            <person name="Afsharjavan R."/>
            <person name="Alms C.E."/>
            <person name="Anil A."/>
            <person name="Azuma E.A."/>
            <person name="Boateng D."/>
            <person name="Bowden K.V."/>
            <person name="Bui Q."/>
            <person name="Callaghan K.D."/>
            <person name="Canova P.N."/>
            <person name="Carter A.-G.V."/>
            <person name="Carty B."/>
            <person name="Choudhary A."/>
            <person name="Chugh K."/>
            <person name="Clark C.B."/>
            <person name="Clark J."/>
            <person name="Cortez R."/>
            <person name="Dalwadi R.M."/>
            <person name="Daou G."/>
            <person name="Das M."/>
            <person name="Dasari S."/>
            <person name="Davis E.H."/>
            <person name="Defreitas N."/>
            <person name="Demirji J."/>
            <person name="Endres C."/>
            <person name="Fakhar S."/>
            <person name="Feeley N."/>
            <person name="Flores D.C."/>
            <person name="Fowler A.R."/>
            <person name="George T."/>
            <person name="Greis H.L."/>
            <person name="Groleau D.L."/>
            <person name="Gulati J.K."/>
            <person name="Guzman W."/>
            <person name="Hallworth A.N."/>
            <person name="Hariri A."/>
            <person name="Haya V.N."/>
            <person name="Hoffman A.K."/>
            <person name="Horne B."/>
            <person name="Howard T."/>
            <person name="Iglesia A.J."/>
            <person name="Ijezie O.D."/>
            <person name="Incognito N.A."/>
            <person name="Inen J.A."/>
            <person name="Jaiswal A."/>
            <person name="Jezek R.A."/>
            <person name="Kawa A.C."/>
            <person name="Khan F."/>
            <person name="Khin A.C."/>
            <person name="Knapo J."/>
            <person name="Kong A.S."/>
            <person name="Le B.Q."/>
            <person name="Le Q.M."/>
            <person name="Le T.-H.M."/>
            <person name="Lee M."/>
            <person name="Lockwood J.L."/>
            <person name="Loto-Rojas G.S."/>
            <person name="Mantzavinos A."/>
            <person name="Martinez D.R."/>
            <person name="Meadows A.R."/>
            <person name="Mehr S."/>
            <person name="Mellon M.N."/>
            <person name="Memon S."/>
            <person name="Miller B."/>
            <person name="Min S."/>
            <person name="Mitchell L.M."/>
            <person name="Mohamed I.R."/>
            <person name="Mohammed F.O."/>
            <person name="More S."/>
            <person name="Muntaha S."/>
            <person name="Nadeem I."/>
            <person name="Ndjeumen-Njinguet A.S."/>
            <person name="Ng P."/>
            <person name="Ngu V.E."/>
            <person name="Nguyen B.N."/>
            <person name="OHern C.T."/>
            <person name="Oboh U.S."/>
            <person name="Pagano C.W."/>
            <person name="Panakal P.R."/>
            <person name="Park D.A."/>
            <person name="Parsana D."/>
            <person name="Patel P."/>
            <person name="Patel V.S."/>
            <person name="Patwardhan V.M."/>
            <person name="Pawar S.D."/>
            <person name="Payne V.R."/>
            <person name="Petricel I.M."/>
            <person name="Phillips C."/>
            <person name="Puglisi K.M."/>
            <person name="Ramaprasad G."/>
            <person name="Raza A.S."/>
            <person name="Rivera-Oven A.G."/>
            <person name="Robins E."/>
            <person name="Roeun D.C."/>
            <person name="Rostovtseva N."/>
            <person name="Sadat M."/>
            <person name="Seas A."/>
            <person name="So E.J."/>
            <person name="Sogbesan C."/>
            <person name="Strumsky L.A."/>
            <person name="Sun J.L."/>
            <person name="Sutherland H.J."/>
            <person name="Tchakounte I."/>
            <person name="Tewell J.R."/>
            <person name="Thapa D.J."/>
            <person name="Tkach Y."/>
            <person name="Tran C.D."/>
            <person name="Tran V."/>
            <person name="Vithayathil T."/>
            <person name="Vivekanandan A."/>
            <person name="Wang S.R."/>
            <person name="White E."/>
            <person name="Yang A.L."/>
            <person name="Ye D.T."/>
            <person name="Yirenkyi M."/>
            <person name="Zarb J.S."/>
            <person name="Zhang S."/>
            <person name="Zhou M.T."/>
            <person name="Cao A."/>
            <person name="Nguyen K.M."/>
            <person name="Patel K."/>
            <person name="Patel P."/>
            <person name="Pennington E."/>
            <person name="Sendze O."/>
            <person name="Zahangir S."/>
            <person name="Correa-Mendez M."/>
            <person name="Fabian M.F."/>
            <person name="Liu S."/>
            <person name="Jethmalani Y."/>
            <person name="Nunn R."/>
            <person name="Prakash A."/>
            <person name="Louise T."/>
            <person name="Russell D.A."/>
            <person name="Hatfull G.F."/>
            <person name="Erill I."/>
            <person name="Caruso S.M."/>
        </authorList>
    </citation>
    <scope>NUCLEOTIDE SEQUENCE [LARGE SCALE GENOMIC DNA]</scope>
</reference>
<organism evidence="2 3">
    <name type="scientific">Bacillus phage Flapjack</name>
    <dbReference type="NCBI Taxonomy" id="1983465"/>
    <lineage>
        <taxon>Viruses</taxon>
        <taxon>Duplodnaviria</taxon>
        <taxon>Heunggongvirae</taxon>
        <taxon>Uroviricota</taxon>
        <taxon>Caudoviricetes</taxon>
        <taxon>Herelleviridae</taxon>
        <taxon>Bastillevirinae</taxon>
        <taxon>Bequatrovirus</taxon>
        <taxon>Bequatrovirus spock</taxon>
    </lineage>
</organism>